<dbReference type="AlphaFoldDB" id="A0AAW0HIF3"/>
<keyword evidence="1" id="KW-0732">Signal</keyword>
<gene>
    <name evidence="2" type="ORF">U0070_006714</name>
</gene>
<sequence>MLTLFTLIYYYPLSLEAATGVRARFVLTTFPASCPQEVRMYSCRLRSCQLEAGTPNSVCCLPQQEERQALTEHFFNLALYDSLTSLKVGSLLRKLWLPEQNQLVV</sequence>
<reference evidence="2 3" key="1">
    <citation type="journal article" date="2023" name="bioRxiv">
        <title>Conserved and derived expression patterns and positive selection on dental genes reveal complex evolutionary context of ever-growing rodent molars.</title>
        <authorList>
            <person name="Calamari Z.T."/>
            <person name="Song A."/>
            <person name="Cohen E."/>
            <person name="Akter M."/>
            <person name="Roy R.D."/>
            <person name="Hallikas O."/>
            <person name="Christensen M.M."/>
            <person name="Li P."/>
            <person name="Marangoni P."/>
            <person name="Jernvall J."/>
            <person name="Klein O.D."/>
        </authorList>
    </citation>
    <scope>NUCLEOTIDE SEQUENCE [LARGE SCALE GENOMIC DNA]</scope>
    <source>
        <strain evidence="2">V071</strain>
    </source>
</reference>
<keyword evidence="3" id="KW-1185">Reference proteome</keyword>
<organism evidence="2 3">
    <name type="scientific">Myodes glareolus</name>
    <name type="common">Bank vole</name>
    <name type="synonym">Clethrionomys glareolus</name>
    <dbReference type="NCBI Taxonomy" id="447135"/>
    <lineage>
        <taxon>Eukaryota</taxon>
        <taxon>Metazoa</taxon>
        <taxon>Chordata</taxon>
        <taxon>Craniata</taxon>
        <taxon>Vertebrata</taxon>
        <taxon>Euteleostomi</taxon>
        <taxon>Mammalia</taxon>
        <taxon>Eutheria</taxon>
        <taxon>Euarchontoglires</taxon>
        <taxon>Glires</taxon>
        <taxon>Rodentia</taxon>
        <taxon>Myomorpha</taxon>
        <taxon>Muroidea</taxon>
        <taxon>Cricetidae</taxon>
        <taxon>Arvicolinae</taxon>
        <taxon>Myodes</taxon>
    </lineage>
</organism>
<name>A0AAW0HIF3_MYOGA</name>
<dbReference type="EMBL" id="JBBHLL010000497">
    <property type="protein sequence ID" value="KAK7801569.1"/>
    <property type="molecule type" value="Genomic_DNA"/>
</dbReference>
<comment type="caution">
    <text evidence="2">The sequence shown here is derived from an EMBL/GenBank/DDBJ whole genome shotgun (WGS) entry which is preliminary data.</text>
</comment>
<proteinExistence type="predicted"/>
<dbReference type="Proteomes" id="UP001488838">
    <property type="component" value="Unassembled WGS sequence"/>
</dbReference>
<accession>A0AAW0HIF3</accession>
<evidence type="ECO:0000313" key="2">
    <source>
        <dbReference type="EMBL" id="KAK7801569.1"/>
    </source>
</evidence>
<feature type="chain" id="PRO_5043923053" description="Secreted protein" evidence="1">
    <location>
        <begin position="24"/>
        <end position="105"/>
    </location>
</feature>
<evidence type="ECO:0000313" key="3">
    <source>
        <dbReference type="Proteomes" id="UP001488838"/>
    </source>
</evidence>
<feature type="signal peptide" evidence="1">
    <location>
        <begin position="1"/>
        <end position="23"/>
    </location>
</feature>
<protein>
    <recommendedName>
        <fullName evidence="4">Secreted protein</fullName>
    </recommendedName>
</protein>
<evidence type="ECO:0000256" key="1">
    <source>
        <dbReference type="SAM" id="SignalP"/>
    </source>
</evidence>
<evidence type="ECO:0008006" key="4">
    <source>
        <dbReference type="Google" id="ProtNLM"/>
    </source>
</evidence>